<feature type="transmembrane region" description="Helical" evidence="3">
    <location>
        <begin position="12"/>
        <end position="33"/>
    </location>
</feature>
<dbReference type="OrthoDB" id="2385264at2"/>
<comment type="caution">
    <text evidence="4">The sequence shown here is derived from an EMBL/GenBank/DDBJ whole genome shotgun (WGS) entry which is preliminary data.</text>
</comment>
<sequence length="728" mass="79867">MSRWHFWRSGDGAVSIYLVVSTAAMLLVTSLLIDIARIAAFQKQSELAAQSGIRSALSAYDGELYEQYGLFGAGGTDRGELFAQAVELNWNPDDKGFRLLRGRTESSHVNSYEVLGNHAVFTRQVLEETKYKAPIDFTIEIASKFVPMASSMKEASMSVEMLEQVRRLYDEREKRLQEVLSLQKQMAADMRNSIGALVQSAVGIASGYSMYVQWRMADAMRGANEEPQHTASIQTYRNHAYSTASLLAANCAAVLQSHREKQQKAEALLQEAERLNEEMHAIIQRLREEGAGDGFDRMNRQSLQDGSSGSHGAQGDLSAFGEAREAADKLVLKQAWFAAYRMELQEQTADMQKVNAAAAAFGQAVTASLGGYDSSGVLSETSRQLELAYHAYAAKYDQQGTVIQARQNELDARRSNDRERKSNEAAANSKLGQVRQLIQAMAAAPNQGANRETFREVQKRMEASLKFNEAAEAQLGEGGTSTDSSEKAGEETRKSMASISTIFSGMADLLEGIRDPLYINEYIIHRFTSFDPRLFGRISEGGGSQAAFTSALALENQEVEYILYGFHEPAANVAAAYGELFSIRLAIRTMEGFIASRALGHPLLVLSAAVLYGIENSIADMATISQKGTVELSKYAPAELSYLDYLRLFLILHGGGSKRTARMIAVIEHNTDLTLTSVSTGLTGELTSSVNLWFLPGLMRSFALTGLLGGKVKNNRYEATHTIGWSYG</sequence>
<feature type="region of interest" description="Disordered" evidence="2">
    <location>
        <begin position="471"/>
        <end position="493"/>
    </location>
</feature>
<dbReference type="Proteomes" id="UP000249260">
    <property type="component" value="Unassembled WGS sequence"/>
</dbReference>
<gene>
    <name evidence="4" type="ORF">DL346_00735</name>
</gene>
<dbReference type="EMBL" id="QLUW01000001">
    <property type="protein sequence ID" value="RAP77065.1"/>
    <property type="molecule type" value="Genomic_DNA"/>
</dbReference>
<feature type="compositionally biased region" description="Polar residues" evidence="2">
    <location>
        <begin position="300"/>
        <end position="311"/>
    </location>
</feature>
<keyword evidence="3" id="KW-0812">Transmembrane</keyword>
<protein>
    <submittedName>
        <fullName evidence="4">Uncharacterized protein</fullName>
    </submittedName>
</protein>
<evidence type="ECO:0000313" key="5">
    <source>
        <dbReference type="Proteomes" id="UP000249260"/>
    </source>
</evidence>
<keyword evidence="5" id="KW-1185">Reference proteome</keyword>
<keyword evidence="1" id="KW-0175">Coiled coil</keyword>
<keyword evidence="3" id="KW-0472">Membrane</keyword>
<dbReference type="RefSeq" id="WP_112880080.1">
    <property type="nucleotide sequence ID" value="NZ_QLUW01000001.1"/>
</dbReference>
<feature type="compositionally biased region" description="Basic and acidic residues" evidence="2">
    <location>
        <begin position="410"/>
        <end position="423"/>
    </location>
</feature>
<name>A0A328U7X2_9BACL</name>
<feature type="compositionally biased region" description="Basic and acidic residues" evidence="2">
    <location>
        <begin position="484"/>
        <end position="493"/>
    </location>
</feature>
<reference evidence="4 5" key="1">
    <citation type="submission" date="2018-06" db="EMBL/GenBank/DDBJ databases">
        <title>Paenibacillus montanisoli sp. nov., isolated from mountain area soil.</title>
        <authorList>
            <person name="Wu M."/>
        </authorList>
    </citation>
    <scope>NUCLEOTIDE SEQUENCE [LARGE SCALE GENOMIC DNA]</scope>
    <source>
        <strain evidence="4 5">RA17</strain>
    </source>
</reference>
<accession>A0A328U7X2</accession>
<organism evidence="4 5">
    <name type="scientific">Paenibacillus montanisoli</name>
    <dbReference type="NCBI Taxonomy" id="2081970"/>
    <lineage>
        <taxon>Bacteria</taxon>
        <taxon>Bacillati</taxon>
        <taxon>Bacillota</taxon>
        <taxon>Bacilli</taxon>
        <taxon>Bacillales</taxon>
        <taxon>Paenibacillaceae</taxon>
        <taxon>Paenibacillus</taxon>
    </lineage>
</organism>
<feature type="region of interest" description="Disordered" evidence="2">
    <location>
        <begin position="410"/>
        <end position="429"/>
    </location>
</feature>
<feature type="region of interest" description="Disordered" evidence="2">
    <location>
        <begin position="292"/>
        <end position="315"/>
    </location>
</feature>
<evidence type="ECO:0000256" key="3">
    <source>
        <dbReference type="SAM" id="Phobius"/>
    </source>
</evidence>
<dbReference type="AlphaFoldDB" id="A0A328U7X2"/>
<proteinExistence type="predicted"/>
<feature type="coiled-coil region" evidence="1">
    <location>
        <begin position="255"/>
        <end position="289"/>
    </location>
</feature>
<keyword evidence="3" id="KW-1133">Transmembrane helix</keyword>
<evidence type="ECO:0000256" key="1">
    <source>
        <dbReference type="SAM" id="Coils"/>
    </source>
</evidence>
<evidence type="ECO:0000313" key="4">
    <source>
        <dbReference type="EMBL" id="RAP77065.1"/>
    </source>
</evidence>
<evidence type="ECO:0000256" key="2">
    <source>
        <dbReference type="SAM" id="MobiDB-lite"/>
    </source>
</evidence>